<dbReference type="InterPro" id="IPR011235">
    <property type="entry name" value="MepB-like"/>
</dbReference>
<organism evidence="1 2">
    <name type="scientific">Rhodococcus zopfii</name>
    <dbReference type="NCBI Taxonomy" id="43772"/>
    <lineage>
        <taxon>Bacteria</taxon>
        <taxon>Bacillati</taxon>
        <taxon>Actinomycetota</taxon>
        <taxon>Actinomycetes</taxon>
        <taxon>Mycobacteriales</taxon>
        <taxon>Nocardiaceae</taxon>
        <taxon>Rhodococcus</taxon>
    </lineage>
</organism>
<protein>
    <submittedName>
        <fullName evidence="1">Metallopeptidase</fullName>
    </submittedName>
</protein>
<dbReference type="RefSeq" id="WP_072815374.1">
    <property type="nucleotide sequence ID" value="NZ_JAHWLX010000012.1"/>
</dbReference>
<reference evidence="1 2" key="1">
    <citation type="submission" date="2019-10" db="EMBL/GenBank/DDBJ databases">
        <title>Draft Genome Assembly of Rhodococcus zopfii DSM44189.</title>
        <authorList>
            <person name="Sutton J.M."/>
            <person name="Akob D.M."/>
            <person name="Bushman T.J."/>
        </authorList>
    </citation>
    <scope>NUCLEOTIDE SEQUENCE [LARGE SCALE GENOMIC DNA]</scope>
    <source>
        <strain evidence="1 2">DSM 44189</strain>
    </source>
</reference>
<gene>
    <name evidence="1" type="ORF">F8M49_18355</name>
</gene>
<dbReference type="Proteomes" id="UP001275440">
    <property type="component" value="Unassembled WGS sequence"/>
</dbReference>
<evidence type="ECO:0000313" key="2">
    <source>
        <dbReference type="Proteomes" id="UP001275440"/>
    </source>
</evidence>
<sequence length="143" mass="15683">MQFSAFETYAAELGMAVAVTPEMQNSDYESGVAQLGDEMWHIRTARITPTKPGAFVAFWQRDSGGTTMPFSDDDPAAGLCVFVEQQGRRGVFRFTGAHLAELGITSGRRPGKRGFRVYPSWCTGLNTQATATQRAQASAFQEY</sequence>
<evidence type="ECO:0000313" key="1">
    <source>
        <dbReference type="EMBL" id="MDV2476791.1"/>
    </source>
</evidence>
<dbReference type="EMBL" id="WBMO01000001">
    <property type="protein sequence ID" value="MDV2476791.1"/>
    <property type="molecule type" value="Genomic_DNA"/>
</dbReference>
<dbReference type="Pfam" id="PF08877">
    <property type="entry name" value="MepB-like"/>
    <property type="match status" value="1"/>
</dbReference>
<keyword evidence="2" id="KW-1185">Reference proteome</keyword>
<dbReference type="PIRSF" id="PIRSF032285">
    <property type="entry name" value="UCP032285"/>
    <property type="match status" value="1"/>
</dbReference>
<accession>A0ABU3WS10</accession>
<dbReference type="Gene3D" id="3.40.1350.140">
    <property type="entry name" value="MepB-like"/>
    <property type="match status" value="1"/>
</dbReference>
<comment type="caution">
    <text evidence="1">The sequence shown here is derived from an EMBL/GenBank/DDBJ whole genome shotgun (WGS) entry which is preliminary data.</text>
</comment>
<dbReference type="InterPro" id="IPR038231">
    <property type="entry name" value="MepB-like_sf"/>
</dbReference>
<name>A0ABU3WS10_9NOCA</name>
<proteinExistence type="predicted"/>